<evidence type="ECO:0000259" key="3">
    <source>
        <dbReference type="Pfam" id="PF03816"/>
    </source>
</evidence>
<name>G2Z956_LISIP</name>
<sequence length="310" mass="34598">MRKAKNTQRKKRTALKIFLIILLIIILGLGALIGWAYWKTSSTFDNMYKPLESSSKTAVSLDGTIPFSILILGIDERDGDRGRSDTLIAATVNGDTNQAQMLSIPRDTRAEIVGHNTTEKINAAYAYGDVKMAQDTTTKFLNGIPFNYYIKINMEGFREVVDAVGGIDVYNNTEGISYNGREFKKGNLHLNGEKALQYVRIRKTDPNGDFGRQKRQQESITAVSKKLLSTQTVFKLNEILESAKNNIETDFTMADMTKIVKNYGGAVNNVESITMAGDGGKLDDGLWYYVVSEAERIKMHTKLAKNLNIK</sequence>
<dbReference type="PANTHER" id="PTHR33392:SF6">
    <property type="entry name" value="POLYISOPRENYL-TEICHOIC ACID--PEPTIDOGLYCAN TEICHOIC ACID TRANSFERASE TAGU"/>
    <property type="match status" value="1"/>
</dbReference>
<keyword evidence="2" id="KW-0812">Transmembrane</keyword>
<evidence type="ECO:0000256" key="2">
    <source>
        <dbReference type="SAM" id="Phobius"/>
    </source>
</evidence>
<feature type="transmembrane region" description="Helical" evidence="2">
    <location>
        <begin position="15"/>
        <end position="38"/>
    </location>
</feature>
<keyword evidence="2" id="KW-1133">Transmembrane helix</keyword>
<keyword evidence="2" id="KW-0472">Membrane</keyword>
<organism evidence="4 5">
    <name type="scientific">Listeria ivanovii (strain ATCC BAA-678 / PAM 55)</name>
    <dbReference type="NCBI Taxonomy" id="881621"/>
    <lineage>
        <taxon>Bacteria</taxon>
        <taxon>Bacillati</taxon>
        <taxon>Bacillota</taxon>
        <taxon>Bacilli</taxon>
        <taxon>Bacillales</taxon>
        <taxon>Listeriaceae</taxon>
        <taxon>Listeria</taxon>
    </lineage>
</organism>
<evidence type="ECO:0000313" key="5">
    <source>
        <dbReference type="Proteomes" id="UP000001286"/>
    </source>
</evidence>
<evidence type="ECO:0000256" key="1">
    <source>
        <dbReference type="ARBA" id="ARBA00006068"/>
    </source>
</evidence>
<reference evidence="4 5" key="1">
    <citation type="journal article" date="2011" name="J. Bacteriol.">
        <title>Complete genome sequence of the animal pathogen Listeria ivanovii, which provides insights into host specificities and evolution of the genus Listeria.</title>
        <authorList>
            <person name="Buchrieser C."/>
            <person name="Rusniok C."/>
            <person name="Garrido P."/>
            <person name="Hain T."/>
            <person name="Scortti M."/>
            <person name="Lampidis R."/>
            <person name="Karst U."/>
            <person name="Chakraborty T."/>
            <person name="Cossart P."/>
            <person name="Kreft J."/>
            <person name="Vazquez-Boland J.A."/>
            <person name="Goebel W."/>
            <person name="Glaser P."/>
        </authorList>
    </citation>
    <scope>NUCLEOTIDE SEQUENCE [LARGE SCALE GENOMIC DNA]</scope>
    <source>
        <strain evidence="5">ATCC BAA-678 / PAM 55</strain>
    </source>
</reference>
<feature type="domain" description="Cell envelope-related transcriptional attenuator" evidence="3">
    <location>
        <begin position="83"/>
        <end position="228"/>
    </location>
</feature>
<proteinExistence type="inferred from homology"/>
<evidence type="ECO:0000313" key="4">
    <source>
        <dbReference type="EMBL" id="CBW87146.1"/>
    </source>
</evidence>
<dbReference type="InterPro" id="IPR004474">
    <property type="entry name" value="LytR_CpsA_psr"/>
</dbReference>
<accession>G2Z956</accession>
<dbReference type="HOGENOM" id="CLU_016455_2_2_9"/>
<gene>
    <name evidence="4" type="ordered locus">LIV_2645</name>
</gene>
<dbReference type="PANTHER" id="PTHR33392">
    <property type="entry name" value="POLYISOPRENYL-TEICHOIC ACID--PEPTIDOGLYCAN TEICHOIC ACID TRANSFERASE TAGU"/>
    <property type="match status" value="1"/>
</dbReference>
<dbReference type="EMBL" id="FR687253">
    <property type="protein sequence ID" value="CBW87146.1"/>
    <property type="molecule type" value="Genomic_DNA"/>
</dbReference>
<comment type="similarity">
    <text evidence="1">Belongs to the LytR/CpsA/Psr (LCP) family.</text>
</comment>
<dbReference type="InterPro" id="IPR050922">
    <property type="entry name" value="LytR/CpsA/Psr_CW_biosynth"/>
</dbReference>
<dbReference type="AlphaFoldDB" id="G2Z956"/>
<protein>
    <submittedName>
        <fullName evidence="4">Putative LytR protein</fullName>
    </submittedName>
</protein>
<dbReference type="Gene3D" id="3.40.630.190">
    <property type="entry name" value="LCP protein"/>
    <property type="match status" value="1"/>
</dbReference>
<dbReference type="NCBIfam" id="TIGR00350">
    <property type="entry name" value="lytR_cpsA_psr"/>
    <property type="match status" value="1"/>
</dbReference>
<dbReference type="KEGG" id="liv:LIV_2645"/>
<dbReference type="Pfam" id="PF03816">
    <property type="entry name" value="LytR_cpsA_psr"/>
    <property type="match status" value="1"/>
</dbReference>
<dbReference type="eggNOG" id="COG1316">
    <property type="taxonomic scope" value="Bacteria"/>
</dbReference>
<dbReference type="Proteomes" id="UP000001286">
    <property type="component" value="Chromosome"/>
</dbReference>